<dbReference type="FunCoup" id="Q755F3">
    <property type="interactions" value="16"/>
</dbReference>
<dbReference type="STRING" id="284811.Q755F3"/>
<organism evidence="2 3">
    <name type="scientific">Eremothecium gossypii (strain ATCC 10895 / CBS 109.51 / FGSC 9923 / NRRL Y-1056)</name>
    <name type="common">Yeast</name>
    <name type="synonym">Ashbya gossypii</name>
    <dbReference type="NCBI Taxonomy" id="284811"/>
    <lineage>
        <taxon>Eukaryota</taxon>
        <taxon>Fungi</taxon>
        <taxon>Dikarya</taxon>
        <taxon>Ascomycota</taxon>
        <taxon>Saccharomycotina</taxon>
        <taxon>Saccharomycetes</taxon>
        <taxon>Saccharomycetales</taxon>
        <taxon>Saccharomycetaceae</taxon>
        <taxon>Eremothecium</taxon>
    </lineage>
</organism>
<dbReference type="GO" id="GO:0042726">
    <property type="term" value="P:flavin-containing compound metabolic process"/>
    <property type="evidence" value="ECO:0000318"/>
    <property type="project" value="GO_Central"/>
</dbReference>
<dbReference type="OMA" id="MARMPRG"/>
<dbReference type="AlphaFoldDB" id="Q755F3"/>
<dbReference type="KEGG" id="ago:AGOS_AFL130C"/>
<sequence length="296" mass="33417">MLVFRAKHIARWKTVQAGLQFRNNMSSACIVVIADEVLNGKIVDTNSTFFARYCYGLGIPLKEIVTVGDDEAQIVGTLQRVRKQYDFIVTSGGIGPTHDDITYEAVAKSCGLPVELNAECQERMRRLSNPEARHSAAALRDHYRMATLPVGENVRNYYVADDLWVPVCSIDRQVFVLPGIPQLFERMLRELEPVVRATFWPGAGARAPFRRFFVTTPRMETEASSFLRGLQEEAVRLRKDVKIGSYPHFGMGFNTVSISGSEADEAYLRELVERTISELDGKEVSEEDERKFSDAR</sequence>
<name>Q755F3_EREGS</name>
<dbReference type="PANTHER" id="PTHR47675">
    <property type="entry name" value="MOLYBDOPTERIN BINDING DOMAIN PROTEIN (AFU_ORTHOLOGUE AFUA_5G11210)"/>
    <property type="match status" value="1"/>
</dbReference>
<dbReference type="GO" id="GO:0047884">
    <property type="term" value="F:FAD diphosphatase activity"/>
    <property type="evidence" value="ECO:0000318"/>
    <property type="project" value="GO_Central"/>
</dbReference>
<dbReference type="HOGENOM" id="CLU_030805_0_0_1"/>
<evidence type="ECO:0000259" key="1">
    <source>
        <dbReference type="SMART" id="SM00852"/>
    </source>
</evidence>
<dbReference type="SUPFAM" id="SSF53218">
    <property type="entry name" value="Molybdenum cofactor biosynthesis proteins"/>
    <property type="match status" value="1"/>
</dbReference>
<feature type="domain" description="MoaB/Mog" evidence="1">
    <location>
        <begin position="29"/>
        <end position="198"/>
    </location>
</feature>
<keyword evidence="3" id="KW-1185">Reference proteome</keyword>
<dbReference type="PANTHER" id="PTHR47675:SF1">
    <property type="entry name" value="MOLYBDOPTERIN BINDING DOMAIN PROTEIN (AFU_ORTHOLOGUE AFUA_5G11210)"/>
    <property type="match status" value="1"/>
</dbReference>
<dbReference type="SMART" id="SM00852">
    <property type="entry name" value="MoCF_biosynth"/>
    <property type="match status" value="1"/>
</dbReference>
<dbReference type="GeneID" id="4621647"/>
<dbReference type="InterPro" id="IPR036425">
    <property type="entry name" value="MoaB/Mog-like_dom_sf"/>
</dbReference>
<dbReference type="InterPro" id="IPR001453">
    <property type="entry name" value="MoaB/Mog_dom"/>
</dbReference>
<evidence type="ECO:0000313" key="3">
    <source>
        <dbReference type="Proteomes" id="UP000000591"/>
    </source>
</evidence>
<dbReference type="Proteomes" id="UP000000591">
    <property type="component" value="Chromosome VI"/>
</dbReference>
<protein>
    <submittedName>
        <fullName evidence="2">AFL130Cp</fullName>
    </submittedName>
</protein>
<accession>Q755F3</accession>
<dbReference type="Gene3D" id="3.40.980.10">
    <property type="entry name" value="MoaB/Mog-like domain"/>
    <property type="match status" value="1"/>
</dbReference>
<gene>
    <name evidence="2" type="ORF">AGOS_AFL130C</name>
</gene>
<dbReference type="Pfam" id="PF00994">
    <property type="entry name" value="MoCF_biosynth"/>
    <property type="match status" value="1"/>
</dbReference>
<dbReference type="RefSeq" id="NP_985420.1">
    <property type="nucleotide sequence ID" value="NM_210774.1"/>
</dbReference>
<evidence type="ECO:0000313" key="2">
    <source>
        <dbReference type="EMBL" id="AAS53244.1"/>
    </source>
</evidence>
<dbReference type="eggNOG" id="KOG2644">
    <property type="taxonomic scope" value="Eukaryota"/>
</dbReference>
<proteinExistence type="predicted"/>
<dbReference type="EMBL" id="AE016819">
    <property type="protein sequence ID" value="AAS53244.1"/>
    <property type="molecule type" value="Genomic_DNA"/>
</dbReference>
<dbReference type="OrthoDB" id="448496at2759"/>
<dbReference type="InParanoid" id="Q755F3"/>
<reference evidence="3" key="2">
    <citation type="journal article" date="2013" name="G3 (Bethesda)">
        <title>Genomes of Ashbya fungi isolated from insects reveal four mating-type loci, numerous translocations, lack of transposons, and distinct gene duplications.</title>
        <authorList>
            <person name="Dietrich F.S."/>
            <person name="Voegeli S."/>
            <person name="Kuo S."/>
            <person name="Philippsen P."/>
        </authorList>
    </citation>
    <scope>GENOME REANNOTATION</scope>
    <source>
        <strain evidence="3">ATCC 10895 / CBS 109.51 / FGSC 9923 / NRRL Y-1056</strain>
    </source>
</reference>
<dbReference type="CDD" id="cd00885">
    <property type="entry name" value="cinA"/>
    <property type="match status" value="1"/>
</dbReference>
<reference evidence="2 3" key="1">
    <citation type="journal article" date="2004" name="Science">
        <title>The Ashbya gossypii genome as a tool for mapping the ancient Saccharomyces cerevisiae genome.</title>
        <authorList>
            <person name="Dietrich F.S."/>
            <person name="Voegeli S."/>
            <person name="Brachat S."/>
            <person name="Lerch A."/>
            <person name="Gates K."/>
            <person name="Steiner S."/>
            <person name="Mohr C."/>
            <person name="Pohlmann R."/>
            <person name="Luedi P."/>
            <person name="Choi S."/>
            <person name="Wing R.A."/>
            <person name="Flavier A."/>
            <person name="Gaffney T.D."/>
            <person name="Philippsen P."/>
        </authorList>
    </citation>
    <scope>NUCLEOTIDE SEQUENCE [LARGE SCALE GENOMIC DNA]</scope>
    <source>
        <strain evidence="3">ATCC 10895 / CBS 109.51 / FGSC 9923 / NRRL Y-1056</strain>
    </source>
</reference>